<evidence type="ECO:0000256" key="2">
    <source>
        <dbReference type="ARBA" id="ARBA00022737"/>
    </source>
</evidence>
<evidence type="ECO:0008006" key="5">
    <source>
        <dbReference type="Google" id="ProtNLM"/>
    </source>
</evidence>
<feature type="repeat" description="WD" evidence="3">
    <location>
        <begin position="38"/>
        <end position="70"/>
    </location>
</feature>
<protein>
    <recommendedName>
        <fullName evidence="5">WD40 repeat domain-containing protein</fullName>
    </recommendedName>
</protein>
<dbReference type="Pfam" id="PF00400">
    <property type="entry name" value="WD40"/>
    <property type="match status" value="2"/>
</dbReference>
<dbReference type="InterPro" id="IPR001680">
    <property type="entry name" value="WD40_rpt"/>
</dbReference>
<organism evidence="4">
    <name type="scientific">Leptolyngbya sp. NK1-12</name>
    <dbReference type="NCBI Taxonomy" id="2547451"/>
    <lineage>
        <taxon>Bacteria</taxon>
        <taxon>Bacillati</taxon>
        <taxon>Cyanobacteriota</taxon>
        <taxon>Cyanophyceae</taxon>
        <taxon>Leptolyngbyales</taxon>
        <taxon>Leptolyngbyaceae</taxon>
        <taxon>Leptolyngbya group</taxon>
        <taxon>Leptolyngbya</taxon>
    </lineage>
</organism>
<dbReference type="AlphaFoldDB" id="A0AA96WXR7"/>
<dbReference type="InterPro" id="IPR036322">
    <property type="entry name" value="WD40_repeat_dom_sf"/>
</dbReference>
<dbReference type="PANTHER" id="PTHR19848:SF8">
    <property type="entry name" value="F-BOX AND WD REPEAT DOMAIN CONTAINING 7"/>
    <property type="match status" value="1"/>
</dbReference>
<reference evidence="4" key="1">
    <citation type="submission" date="2020-05" db="EMBL/GenBank/DDBJ databases">
        <authorList>
            <person name="Zhu T."/>
            <person name="Keshari N."/>
            <person name="Lu X."/>
        </authorList>
    </citation>
    <scope>NUCLEOTIDE SEQUENCE</scope>
    <source>
        <strain evidence="4">NK1-12</strain>
    </source>
</reference>
<keyword evidence="2" id="KW-0677">Repeat</keyword>
<accession>A0AA96WXR7</accession>
<dbReference type="PROSITE" id="PS50294">
    <property type="entry name" value="WD_REPEATS_REGION"/>
    <property type="match status" value="1"/>
</dbReference>
<feature type="repeat" description="WD" evidence="3">
    <location>
        <begin position="1"/>
        <end position="37"/>
    </location>
</feature>
<keyword evidence="1 3" id="KW-0853">WD repeat</keyword>
<dbReference type="SMART" id="SM00320">
    <property type="entry name" value="WD40"/>
    <property type="match status" value="1"/>
</dbReference>
<evidence type="ECO:0000256" key="3">
    <source>
        <dbReference type="PROSITE-ProRule" id="PRU00221"/>
    </source>
</evidence>
<name>A0AA96WXR7_9CYAN</name>
<gene>
    <name evidence="4" type="ORF">HJG54_06200</name>
</gene>
<evidence type="ECO:0000256" key="1">
    <source>
        <dbReference type="ARBA" id="ARBA00022574"/>
    </source>
</evidence>
<dbReference type="SUPFAM" id="SSF50978">
    <property type="entry name" value="WD40 repeat-like"/>
    <property type="match status" value="1"/>
</dbReference>
<proteinExistence type="predicted"/>
<dbReference type="PROSITE" id="PS50082">
    <property type="entry name" value="WD_REPEATS_2"/>
    <property type="match status" value="2"/>
</dbReference>
<dbReference type="InterPro" id="IPR015943">
    <property type="entry name" value="WD40/YVTN_repeat-like_dom_sf"/>
</dbReference>
<evidence type="ECO:0000313" key="4">
    <source>
        <dbReference type="EMBL" id="WNZ26457.1"/>
    </source>
</evidence>
<dbReference type="EMBL" id="CP053586">
    <property type="protein sequence ID" value="WNZ26457.1"/>
    <property type="molecule type" value="Genomic_DNA"/>
</dbReference>
<dbReference type="PANTHER" id="PTHR19848">
    <property type="entry name" value="WD40 REPEAT PROTEIN"/>
    <property type="match status" value="1"/>
</dbReference>
<sequence>MTRRTVAFSPDRARLAGGGVDPTIKLWNPATGECLSALRGHDNWVRAVAWSPDGRTLASSSADCTIRLWNPVRSSTENILRAERPYEGMNITGVTGLTEAQKMTLKALGAIES</sequence>
<dbReference type="Gene3D" id="2.130.10.10">
    <property type="entry name" value="YVTN repeat-like/Quinoprotein amine dehydrogenase"/>
    <property type="match status" value="1"/>
</dbReference>